<gene>
    <name evidence="2" type="ORF">DKG75_00150</name>
</gene>
<reference evidence="3" key="1">
    <citation type="submission" date="2018-05" db="EMBL/GenBank/DDBJ databases">
        <title>Zavarzinia sp. HR-AS.</title>
        <authorList>
            <person name="Lee Y."/>
            <person name="Jeon C.O."/>
        </authorList>
    </citation>
    <scope>NUCLEOTIDE SEQUENCE [LARGE SCALE GENOMIC DNA]</scope>
    <source>
        <strain evidence="3">DSM 1231</strain>
    </source>
</reference>
<protein>
    <recommendedName>
        <fullName evidence="1">FecR N-terminal domain-containing protein</fullName>
    </recommendedName>
</protein>
<dbReference type="OrthoDB" id="1100567at2"/>
<comment type="caution">
    <text evidence="2">The sequence shown here is derived from an EMBL/GenBank/DDBJ whole genome shotgun (WGS) entry which is preliminary data.</text>
</comment>
<dbReference type="RefSeq" id="WP_109919062.1">
    <property type="nucleotide sequence ID" value="NZ_QGLF01000001.1"/>
</dbReference>
<name>A0A317E7I8_9PROT</name>
<keyword evidence="3" id="KW-1185">Reference proteome</keyword>
<sequence>MDDRRETLLKEAAGWLARLRERPDDDDLRRAIAGWLALDSAHWVAWSRARRAMAMLGEIPPAFDARWAGRVEPPEPPLSFGARLRRFLFGR</sequence>
<evidence type="ECO:0000313" key="2">
    <source>
        <dbReference type="EMBL" id="PWR23027.1"/>
    </source>
</evidence>
<dbReference type="InterPro" id="IPR032623">
    <property type="entry name" value="FecR_N"/>
</dbReference>
<dbReference type="EMBL" id="QGLF01000001">
    <property type="protein sequence ID" value="PWR23027.1"/>
    <property type="molecule type" value="Genomic_DNA"/>
</dbReference>
<dbReference type="Pfam" id="PF16220">
    <property type="entry name" value="DUF4880"/>
    <property type="match status" value="1"/>
</dbReference>
<organism evidence="2 3">
    <name type="scientific">Zavarzinia compransoris</name>
    <dbReference type="NCBI Taxonomy" id="1264899"/>
    <lineage>
        <taxon>Bacteria</taxon>
        <taxon>Pseudomonadati</taxon>
        <taxon>Pseudomonadota</taxon>
        <taxon>Alphaproteobacteria</taxon>
        <taxon>Rhodospirillales</taxon>
        <taxon>Zavarziniaceae</taxon>
        <taxon>Zavarzinia</taxon>
    </lineage>
</organism>
<evidence type="ECO:0000313" key="3">
    <source>
        <dbReference type="Proteomes" id="UP000246077"/>
    </source>
</evidence>
<dbReference type="Proteomes" id="UP000246077">
    <property type="component" value="Unassembled WGS sequence"/>
</dbReference>
<accession>A0A317E7I8</accession>
<feature type="domain" description="FecR N-terminal" evidence="1">
    <location>
        <begin position="10"/>
        <end position="51"/>
    </location>
</feature>
<evidence type="ECO:0000259" key="1">
    <source>
        <dbReference type="Pfam" id="PF16220"/>
    </source>
</evidence>
<dbReference type="AlphaFoldDB" id="A0A317E7I8"/>
<proteinExistence type="predicted"/>